<evidence type="ECO:0000313" key="3">
    <source>
        <dbReference type="EMBL" id="EPE07605.1"/>
    </source>
</evidence>
<dbReference type="InterPro" id="IPR007123">
    <property type="entry name" value="Gelsolin-like_dom"/>
</dbReference>
<dbReference type="OrthoDB" id="6375767at2759"/>
<organism evidence="3 4">
    <name type="scientific">Ophiostoma piceae (strain UAMH 11346)</name>
    <name type="common">Sap stain fungus</name>
    <dbReference type="NCBI Taxonomy" id="1262450"/>
    <lineage>
        <taxon>Eukaryota</taxon>
        <taxon>Fungi</taxon>
        <taxon>Dikarya</taxon>
        <taxon>Ascomycota</taxon>
        <taxon>Pezizomycotina</taxon>
        <taxon>Sordariomycetes</taxon>
        <taxon>Sordariomycetidae</taxon>
        <taxon>Ophiostomatales</taxon>
        <taxon>Ophiostomataceae</taxon>
        <taxon>Ophiostoma</taxon>
    </lineage>
</organism>
<dbReference type="STRING" id="1262450.S3D2T2"/>
<evidence type="ECO:0000259" key="2">
    <source>
        <dbReference type="Pfam" id="PF00626"/>
    </source>
</evidence>
<dbReference type="EMBL" id="KE148150">
    <property type="protein sequence ID" value="EPE07605.1"/>
    <property type="molecule type" value="Genomic_DNA"/>
</dbReference>
<feature type="domain" description="Gelsolin-like" evidence="2">
    <location>
        <begin position="199"/>
        <end position="254"/>
    </location>
</feature>
<evidence type="ECO:0000256" key="1">
    <source>
        <dbReference type="SAM" id="MobiDB-lite"/>
    </source>
</evidence>
<feature type="domain" description="Gelsolin-like" evidence="2">
    <location>
        <begin position="61"/>
        <end position="144"/>
    </location>
</feature>
<dbReference type="SMART" id="SM00262">
    <property type="entry name" value="GEL"/>
    <property type="match status" value="3"/>
</dbReference>
<proteinExistence type="predicted"/>
<dbReference type="AlphaFoldDB" id="S3D2T2"/>
<accession>S3D2T2</accession>
<dbReference type="Gene3D" id="3.40.20.10">
    <property type="entry name" value="Severin"/>
    <property type="match status" value="3"/>
</dbReference>
<dbReference type="eggNOG" id="KOG0443">
    <property type="taxonomic scope" value="Eukaryota"/>
</dbReference>
<name>S3D2T2_OPHP1</name>
<keyword evidence="4" id="KW-1185">Reference proteome</keyword>
<dbReference type="GO" id="GO:0008154">
    <property type="term" value="P:actin polymerization or depolymerization"/>
    <property type="evidence" value="ECO:0007669"/>
    <property type="project" value="TreeGrafter"/>
</dbReference>
<dbReference type="Pfam" id="PF00626">
    <property type="entry name" value="Gelsolin"/>
    <property type="match status" value="2"/>
</dbReference>
<dbReference type="GO" id="GO:0005737">
    <property type="term" value="C:cytoplasm"/>
    <property type="evidence" value="ECO:0007669"/>
    <property type="project" value="TreeGrafter"/>
</dbReference>
<feature type="region of interest" description="Disordered" evidence="1">
    <location>
        <begin position="286"/>
        <end position="318"/>
    </location>
</feature>
<dbReference type="SUPFAM" id="SSF55753">
    <property type="entry name" value="Actin depolymerizing proteins"/>
    <property type="match status" value="3"/>
</dbReference>
<dbReference type="PRINTS" id="PR00597">
    <property type="entry name" value="GELSOLIN"/>
</dbReference>
<dbReference type="CDD" id="cd11290">
    <property type="entry name" value="gelsolin_S1_like"/>
    <property type="match status" value="1"/>
</dbReference>
<dbReference type="OMA" id="HDMTLAK"/>
<dbReference type="InterPro" id="IPR029006">
    <property type="entry name" value="ADF-H/Gelsolin-like_dom_sf"/>
</dbReference>
<sequence length="422" mass="45932">MAPHNGLTHLKEYDIKDSNVELIGSDIDHRVKYASAATEPAWNNGVVGAREGLFVWRIEDFQVVPIRSSDVGVFYDGDSYIVLNSYKVGRDADKLGHEIFFWLGAHTSQDEAGTAAYKTVELDEFLKGSATQHRELQASPSSAFLELFPRRITIRRGGVATGFTHVDETVEESRATQKQPLLLLRVFKQPGARTDGGIVVHEVPAQSSSLDDGDVFVLDSGNTNHTVYVWQGRRCQPMEKLKAAEVAQDLITPAHTGGVQVLAQDEGRSGIVARLLDEAAGKVDASEGAPASYASARPVASTRHAAQSSGNTGRPQKLWRLSDASGSLSFDLIQEGMASLNNFDSNDVFLWDDAGRDVWVWEGRGASATERSQWLQVAQAYVRHLAGSGGDSYGSAYLTPVAKVRDGYESPAFLQSLQTSVY</sequence>
<dbReference type="PANTHER" id="PTHR11977:SF130">
    <property type="entry name" value="SEVERIN"/>
    <property type="match status" value="1"/>
</dbReference>
<dbReference type="InterPro" id="IPR007122">
    <property type="entry name" value="Villin/Gelsolin"/>
</dbReference>
<feature type="compositionally biased region" description="Polar residues" evidence="1">
    <location>
        <begin position="304"/>
        <end position="314"/>
    </location>
</feature>
<gene>
    <name evidence="3" type="ORF">F503_00327</name>
</gene>
<reference evidence="3 4" key="1">
    <citation type="journal article" date="2013" name="BMC Genomics">
        <title>The genome and transcriptome of the pine saprophyte Ophiostoma piceae, and a comparison with the bark beetle-associated pine pathogen Grosmannia clavigera.</title>
        <authorList>
            <person name="Haridas S."/>
            <person name="Wang Y."/>
            <person name="Lim L."/>
            <person name="Massoumi Alamouti S."/>
            <person name="Jackman S."/>
            <person name="Docking R."/>
            <person name="Robertson G."/>
            <person name="Birol I."/>
            <person name="Bohlmann J."/>
            <person name="Breuil C."/>
        </authorList>
    </citation>
    <scope>NUCLEOTIDE SEQUENCE [LARGE SCALE GENOMIC DNA]</scope>
    <source>
        <strain evidence="3 4">UAMH 11346</strain>
    </source>
</reference>
<dbReference type="Proteomes" id="UP000016923">
    <property type="component" value="Unassembled WGS sequence"/>
</dbReference>
<dbReference type="PANTHER" id="PTHR11977">
    <property type="entry name" value="VILLIN"/>
    <property type="match status" value="1"/>
</dbReference>
<dbReference type="VEuPathDB" id="FungiDB:F503_00327"/>
<evidence type="ECO:0000313" key="4">
    <source>
        <dbReference type="Proteomes" id="UP000016923"/>
    </source>
</evidence>
<dbReference type="HOGENOM" id="CLU_002568_0_1_1"/>
<protein>
    <submittedName>
        <fullName evidence="3">Actin-binding protein</fullName>
    </submittedName>
</protein>
<dbReference type="GO" id="GO:0015629">
    <property type="term" value="C:actin cytoskeleton"/>
    <property type="evidence" value="ECO:0007669"/>
    <property type="project" value="TreeGrafter"/>
</dbReference>
<dbReference type="GO" id="GO:0051015">
    <property type="term" value="F:actin filament binding"/>
    <property type="evidence" value="ECO:0007669"/>
    <property type="project" value="InterPro"/>
</dbReference>